<dbReference type="Proteomes" id="UP000272778">
    <property type="component" value="Unassembled WGS sequence"/>
</dbReference>
<reference evidence="2 3" key="1">
    <citation type="submission" date="2018-11" db="EMBL/GenBank/DDBJ databases">
        <title>Paraburkholderia sp. DHOA04, isolated from soil.</title>
        <authorList>
            <person name="Gao Z.-H."/>
            <person name="Qiu L.-H."/>
            <person name="Fu J.-C."/>
        </authorList>
    </citation>
    <scope>NUCLEOTIDE SEQUENCE [LARGE SCALE GENOMIC DNA]</scope>
    <source>
        <strain evidence="2 3">DHOA04</strain>
    </source>
</reference>
<dbReference type="Pfam" id="PF13649">
    <property type="entry name" value="Methyltransf_25"/>
    <property type="match status" value="1"/>
</dbReference>
<name>A0A3N6P303_9BURK</name>
<dbReference type="InterPro" id="IPR041698">
    <property type="entry name" value="Methyltransf_25"/>
</dbReference>
<sequence length="215" mass="22886">MTTTHTCAAGAPQGALAEPSRWVRRWAHLVAPGGAVLDVASGGGRHARFFAERGHPVTALDCDAAALATMRGVPGIETLECDLEGAPWPLANERLESRFAAVVVTNYLHRPLMPRLIDALAPGGVLIYETFAQGNGTVGKPSNPAFLLAPGELLEACMPALRVIAYQDGFLSQPREAFIQRICAIRESHSTNPAEISGNRDATQVLPVPRYDLAG</sequence>
<dbReference type="Gene3D" id="3.40.50.150">
    <property type="entry name" value="Vaccinia Virus protein VP39"/>
    <property type="match status" value="1"/>
</dbReference>
<gene>
    <name evidence="2" type="ORF">D1Y85_06900</name>
</gene>
<feature type="domain" description="Methyltransferase" evidence="1">
    <location>
        <begin position="36"/>
        <end position="124"/>
    </location>
</feature>
<keyword evidence="3" id="KW-1185">Reference proteome</keyword>
<dbReference type="GO" id="GO:0032259">
    <property type="term" value="P:methylation"/>
    <property type="evidence" value="ECO:0007669"/>
    <property type="project" value="UniProtKB-KW"/>
</dbReference>
<comment type="caution">
    <text evidence="2">The sequence shown here is derived from an EMBL/GenBank/DDBJ whole genome shotgun (WGS) entry which is preliminary data.</text>
</comment>
<proteinExistence type="predicted"/>
<organism evidence="2 3">
    <name type="scientific">Paraburkholderia dinghuensis</name>
    <dbReference type="NCBI Taxonomy" id="2305225"/>
    <lineage>
        <taxon>Bacteria</taxon>
        <taxon>Pseudomonadati</taxon>
        <taxon>Pseudomonadota</taxon>
        <taxon>Betaproteobacteria</taxon>
        <taxon>Burkholderiales</taxon>
        <taxon>Burkholderiaceae</taxon>
        <taxon>Paraburkholderia</taxon>
    </lineage>
</organism>
<evidence type="ECO:0000313" key="2">
    <source>
        <dbReference type="EMBL" id="RQH07833.1"/>
    </source>
</evidence>
<evidence type="ECO:0000259" key="1">
    <source>
        <dbReference type="Pfam" id="PF13649"/>
    </source>
</evidence>
<protein>
    <submittedName>
        <fullName evidence="2">Class I SAM-dependent methyltransferase</fullName>
    </submittedName>
</protein>
<dbReference type="EMBL" id="RQIS01000004">
    <property type="protein sequence ID" value="RQH07833.1"/>
    <property type="molecule type" value="Genomic_DNA"/>
</dbReference>
<accession>A0A3N6P303</accession>
<dbReference type="InterPro" id="IPR029063">
    <property type="entry name" value="SAM-dependent_MTases_sf"/>
</dbReference>
<dbReference type="SUPFAM" id="SSF53335">
    <property type="entry name" value="S-adenosyl-L-methionine-dependent methyltransferases"/>
    <property type="match status" value="1"/>
</dbReference>
<keyword evidence="2" id="KW-0808">Transferase</keyword>
<dbReference type="OrthoDB" id="9804312at2"/>
<dbReference type="GO" id="GO:0008168">
    <property type="term" value="F:methyltransferase activity"/>
    <property type="evidence" value="ECO:0007669"/>
    <property type="project" value="UniProtKB-KW"/>
</dbReference>
<dbReference type="RefSeq" id="WP_124150311.1">
    <property type="nucleotide sequence ID" value="NZ_RQIS01000004.1"/>
</dbReference>
<keyword evidence="2" id="KW-0489">Methyltransferase</keyword>
<dbReference type="AlphaFoldDB" id="A0A3N6P303"/>
<evidence type="ECO:0000313" key="3">
    <source>
        <dbReference type="Proteomes" id="UP000272778"/>
    </source>
</evidence>